<evidence type="ECO:0000259" key="8">
    <source>
        <dbReference type="Pfam" id="PF01182"/>
    </source>
</evidence>
<evidence type="ECO:0000256" key="3">
    <source>
        <dbReference type="ARBA" id="ARBA00004961"/>
    </source>
</evidence>
<dbReference type="InterPro" id="IPR006148">
    <property type="entry name" value="Glc/Gal-6P_isomerase"/>
</dbReference>
<dbReference type="InterPro" id="IPR039104">
    <property type="entry name" value="6PGL"/>
</dbReference>
<feature type="domain" description="Glucosamine/galactosamine-6-phosphate isomerase" evidence="8">
    <location>
        <begin position="8"/>
        <end position="221"/>
    </location>
</feature>
<dbReference type="RefSeq" id="WP_090026103.1">
    <property type="nucleotide sequence ID" value="NZ_FNEB01000001.1"/>
</dbReference>
<evidence type="ECO:0000313" key="9">
    <source>
        <dbReference type="EMBL" id="SDI05175.1"/>
    </source>
</evidence>
<dbReference type="CDD" id="cd01400">
    <property type="entry name" value="6PGL"/>
    <property type="match status" value="1"/>
</dbReference>
<evidence type="ECO:0000256" key="4">
    <source>
        <dbReference type="ARBA" id="ARBA00010662"/>
    </source>
</evidence>
<dbReference type="EMBL" id="FNEB01000001">
    <property type="protein sequence ID" value="SDI05175.1"/>
    <property type="molecule type" value="Genomic_DNA"/>
</dbReference>
<dbReference type="AlphaFoldDB" id="A0A1G8HF22"/>
<dbReference type="UniPathway" id="UPA00115">
    <property type="reaction ID" value="UER00409"/>
</dbReference>
<dbReference type="InterPro" id="IPR037171">
    <property type="entry name" value="NagB/RpiA_transferase-like"/>
</dbReference>
<dbReference type="STRING" id="490829.SAMN05421850_101479"/>
<evidence type="ECO:0000256" key="1">
    <source>
        <dbReference type="ARBA" id="ARBA00000832"/>
    </source>
</evidence>
<evidence type="ECO:0000256" key="6">
    <source>
        <dbReference type="ARBA" id="ARBA00020337"/>
    </source>
</evidence>
<evidence type="ECO:0000256" key="7">
    <source>
        <dbReference type="RuleBase" id="RU365095"/>
    </source>
</evidence>
<dbReference type="PANTHER" id="PTHR11054">
    <property type="entry name" value="6-PHOSPHOGLUCONOLACTONASE"/>
    <property type="match status" value="1"/>
</dbReference>
<comment type="function">
    <text evidence="2 7">Hydrolysis of 6-phosphogluconolactone to 6-phosphogluconate.</text>
</comment>
<dbReference type="Pfam" id="PF01182">
    <property type="entry name" value="Glucosamine_iso"/>
    <property type="match status" value="1"/>
</dbReference>
<dbReference type="EC" id="3.1.1.31" evidence="5 7"/>
<comment type="catalytic activity">
    <reaction evidence="1 7">
        <text>6-phospho-D-glucono-1,5-lactone + H2O = 6-phospho-D-gluconate + H(+)</text>
        <dbReference type="Rhea" id="RHEA:12556"/>
        <dbReference type="ChEBI" id="CHEBI:15377"/>
        <dbReference type="ChEBI" id="CHEBI:15378"/>
        <dbReference type="ChEBI" id="CHEBI:57955"/>
        <dbReference type="ChEBI" id="CHEBI:58759"/>
        <dbReference type="EC" id="3.1.1.31"/>
    </reaction>
</comment>
<dbReference type="SUPFAM" id="SSF100950">
    <property type="entry name" value="NagB/RpiA/CoA transferase-like"/>
    <property type="match status" value="1"/>
</dbReference>
<comment type="pathway">
    <text evidence="3 7">Carbohydrate degradation; pentose phosphate pathway; D-ribulose 5-phosphate from D-glucose 6-phosphate (oxidative stage): step 2/3.</text>
</comment>
<evidence type="ECO:0000313" key="10">
    <source>
        <dbReference type="Proteomes" id="UP000199340"/>
    </source>
</evidence>
<comment type="similarity">
    <text evidence="4 7">Belongs to the glucosamine/galactosamine-6-phosphate isomerase family. 6-phosphogluconolactonase subfamily.</text>
</comment>
<dbReference type="OrthoDB" id="9810967at2"/>
<proteinExistence type="inferred from homology"/>
<dbReference type="GO" id="GO:0006098">
    <property type="term" value="P:pentose-phosphate shunt"/>
    <property type="evidence" value="ECO:0007669"/>
    <property type="project" value="UniProtKB-UniPathway"/>
</dbReference>
<name>A0A1G8HF22_9RHOB</name>
<evidence type="ECO:0000256" key="2">
    <source>
        <dbReference type="ARBA" id="ARBA00002681"/>
    </source>
</evidence>
<dbReference type="Gene3D" id="3.40.50.1360">
    <property type="match status" value="1"/>
</dbReference>
<protein>
    <recommendedName>
        <fullName evidence="6 7">6-phosphogluconolactonase</fullName>
        <shortName evidence="7">6PGL</shortName>
        <ecNumber evidence="5 7">3.1.1.31</ecNumber>
    </recommendedName>
</protein>
<keyword evidence="10" id="KW-1185">Reference proteome</keyword>
<reference evidence="9 10" key="1">
    <citation type="submission" date="2016-10" db="EMBL/GenBank/DDBJ databases">
        <authorList>
            <person name="de Groot N.N."/>
        </authorList>
    </citation>
    <scope>NUCLEOTIDE SEQUENCE [LARGE SCALE GENOMIC DNA]</scope>
    <source>
        <strain evidence="9 10">DSM 28010</strain>
    </source>
</reference>
<dbReference type="Proteomes" id="UP000199340">
    <property type="component" value="Unassembled WGS sequence"/>
</dbReference>
<accession>A0A1G8HF22</accession>
<dbReference type="InterPro" id="IPR005900">
    <property type="entry name" value="6-phosphogluconolactonase_DevB"/>
</dbReference>
<dbReference type="GO" id="GO:0005975">
    <property type="term" value="P:carbohydrate metabolic process"/>
    <property type="evidence" value="ECO:0007669"/>
    <property type="project" value="UniProtKB-UniRule"/>
</dbReference>
<evidence type="ECO:0000256" key="5">
    <source>
        <dbReference type="ARBA" id="ARBA00013198"/>
    </source>
</evidence>
<dbReference type="NCBIfam" id="TIGR01198">
    <property type="entry name" value="pgl"/>
    <property type="match status" value="1"/>
</dbReference>
<sequence>MKLLEYADPDMLAIDLANKLAGELAAALMHEDRATLIVPGGSTPGPVFDDLCAADLDWSRVDVLLSDERWVPQDDPASNAGLVRSRLLVDRAAAARFLPFHVEGETPENALTALQDRVEAHLPAAVALLGMGDDMHTASLFPRADNLRLALDPHAPALVEMRAPGLEHTRVSLSARALASSLSLHVVITGPDKRAALERALNLPPQEAPIAAVLDDAVVHWAE</sequence>
<keyword evidence="7" id="KW-0378">Hydrolase</keyword>
<organism evidence="9 10">
    <name type="scientific">Lutimaribacter saemankumensis</name>
    <dbReference type="NCBI Taxonomy" id="490829"/>
    <lineage>
        <taxon>Bacteria</taxon>
        <taxon>Pseudomonadati</taxon>
        <taxon>Pseudomonadota</taxon>
        <taxon>Alphaproteobacteria</taxon>
        <taxon>Rhodobacterales</taxon>
        <taxon>Roseobacteraceae</taxon>
        <taxon>Lutimaribacter</taxon>
    </lineage>
</organism>
<dbReference type="GO" id="GO:0017057">
    <property type="term" value="F:6-phosphogluconolactonase activity"/>
    <property type="evidence" value="ECO:0007669"/>
    <property type="project" value="UniProtKB-UniRule"/>
</dbReference>
<dbReference type="PANTHER" id="PTHR11054:SF0">
    <property type="entry name" value="6-PHOSPHOGLUCONOLACTONASE"/>
    <property type="match status" value="1"/>
</dbReference>
<gene>
    <name evidence="7" type="primary">pgl</name>
    <name evidence="9" type="ORF">SAMN05421850_101479</name>
</gene>